<evidence type="ECO:0000256" key="3">
    <source>
        <dbReference type="ARBA" id="ARBA00023274"/>
    </source>
</evidence>
<name>A0A0X9QBE0_HYDVS</name>
<dbReference type="AlphaFoldDB" id="A0A0X9QBE0"/>
<evidence type="ECO:0000256" key="2">
    <source>
        <dbReference type="ARBA" id="ARBA00022980"/>
    </source>
</evidence>
<dbReference type="InterPro" id="IPR001971">
    <property type="entry name" value="Ribosomal_uS11"/>
</dbReference>
<organism evidence="4">
    <name type="scientific">Hydnora visseri</name>
    <name type="common">Visser's hydnora</name>
    <name type="synonym">Subterranean holoparasitic plant</name>
    <dbReference type="NCBI Taxonomy" id="1329980"/>
    <lineage>
        <taxon>Eukaryota</taxon>
        <taxon>Viridiplantae</taxon>
        <taxon>Streptophyta</taxon>
        <taxon>Embryophyta</taxon>
        <taxon>Tracheophyta</taxon>
        <taxon>Spermatophyta</taxon>
        <taxon>Magnoliopsida</taxon>
        <taxon>Magnoliidae</taxon>
        <taxon>Piperales</taxon>
        <taxon>Hydnoraceae</taxon>
        <taxon>Hydnora</taxon>
    </lineage>
</organism>
<dbReference type="GO" id="GO:0003735">
    <property type="term" value="F:structural constituent of ribosome"/>
    <property type="evidence" value="ECO:0007669"/>
    <property type="project" value="InterPro"/>
</dbReference>
<keyword evidence="2 4" id="KW-0689">Ribosomal protein</keyword>
<dbReference type="GO" id="GO:1990904">
    <property type="term" value="C:ribonucleoprotein complex"/>
    <property type="evidence" value="ECO:0007669"/>
    <property type="project" value="UniProtKB-KW"/>
</dbReference>
<dbReference type="Pfam" id="PF00411">
    <property type="entry name" value="Ribosomal_S11"/>
    <property type="match status" value="1"/>
</dbReference>
<dbReference type="Gene3D" id="3.30.420.80">
    <property type="entry name" value="Ribosomal protein S11"/>
    <property type="match status" value="1"/>
</dbReference>
<protein>
    <submittedName>
        <fullName evidence="4">Ribosomal protein S11</fullName>
    </submittedName>
</protein>
<dbReference type="EMBL" id="KT970098">
    <property type="protein sequence ID" value="ALZ49984.1"/>
    <property type="molecule type" value="Genomic_DNA"/>
</dbReference>
<dbReference type="GO" id="GO:0005840">
    <property type="term" value="C:ribosome"/>
    <property type="evidence" value="ECO:0007669"/>
    <property type="project" value="UniProtKB-KW"/>
</dbReference>
<gene>
    <name evidence="4" type="primary">rps11</name>
    <name evidence="4" type="ORF">AP062_008</name>
</gene>
<accession>A0A0X9QBE0</accession>
<evidence type="ECO:0000256" key="1">
    <source>
        <dbReference type="ARBA" id="ARBA00006194"/>
    </source>
</evidence>
<dbReference type="PANTHER" id="PTHR11759">
    <property type="entry name" value="40S RIBOSOMAL PROTEIN S14/30S RIBOSOMAL PROTEIN S11"/>
    <property type="match status" value="1"/>
</dbReference>
<dbReference type="InterPro" id="IPR036967">
    <property type="entry name" value="Ribosomal_uS11_sf"/>
</dbReference>
<comment type="similarity">
    <text evidence="1">Belongs to the universal ribosomal protein uS11 family.</text>
</comment>
<proteinExistence type="inferred from homology"/>
<dbReference type="HAMAP" id="MF_01310">
    <property type="entry name" value="Ribosomal_uS11"/>
    <property type="match status" value="1"/>
</dbReference>
<keyword evidence="4" id="KW-0934">Plastid</keyword>
<dbReference type="GeneID" id="26900240"/>
<dbReference type="SUPFAM" id="SSF53137">
    <property type="entry name" value="Translational machinery components"/>
    <property type="match status" value="1"/>
</dbReference>
<reference evidence="4" key="1">
    <citation type="journal article" date="2016" name="Genome Biol. Evol.">
        <title>Detecting and Characterizing the Highly Divergent Plastid Genome of the Nonphotosynthetic Parasitic Plant Hydnora visseri (Hydnoraceae).</title>
        <authorList>
            <person name="Naumann J."/>
            <person name="Der J.P."/>
            <person name="Wafula E.K."/>
            <person name="Jones S.S."/>
            <person name="Wagner S.T."/>
            <person name="Honaas L.A."/>
            <person name="Ralph P.E."/>
            <person name="Bolin J.F."/>
            <person name="Maass E."/>
            <person name="Neinhuis C."/>
            <person name="Wanke S."/>
            <person name="dePamphilis C.W."/>
        </authorList>
    </citation>
    <scope>NUCLEOTIDE SEQUENCE</scope>
</reference>
<evidence type="ECO:0000313" key="4">
    <source>
        <dbReference type="EMBL" id="ALZ49984.1"/>
    </source>
</evidence>
<geneLocation type="plastid" evidence="4"/>
<sequence length="156" mass="17769">MMKLKKSTSISKNKKLISKKLKKSTSISKKLNKLTSVQRRKFAFTLNMGIIHIISSYNNTILTIKDRLKQVLFVTSTGVYGFKHTKKGTPFAAYTMASKVFQRITIKHAIILIQGPGTGNDAVLRVIYDMKIKIIYMRNLNKLPHNGCKSPKKRRV</sequence>
<keyword evidence="3" id="KW-0687">Ribonucleoprotein</keyword>
<dbReference type="GO" id="GO:0006412">
    <property type="term" value="P:translation"/>
    <property type="evidence" value="ECO:0007669"/>
    <property type="project" value="InterPro"/>
</dbReference>
<dbReference type="RefSeq" id="YP_009231666.1">
    <property type="nucleotide sequence ID" value="NC_029358.1"/>
</dbReference>
<dbReference type="PIRSF" id="PIRSF002131">
    <property type="entry name" value="Ribosomal_S11"/>
    <property type="match status" value="1"/>
</dbReference>